<dbReference type="EC" id="3.2.1.15" evidence="11"/>
<keyword evidence="5 9" id="KW-0378">Hydrolase</keyword>
<dbReference type="InterPro" id="IPR012334">
    <property type="entry name" value="Pectin_lyas_fold"/>
</dbReference>
<keyword evidence="4" id="KW-0964">Secreted</keyword>
<reference evidence="12" key="1">
    <citation type="journal article" date="2018" name="Gigascience">
        <title>Genome assembly of the Pink Ipe (Handroanthus impetiginosus, Bignoniaceae), a highly valued, ecologically keystone Neotropical timber forest tree.</title>
        <authorList>
            <person name="Silva-Junior O.B."/>
            <person name="Grattapaglia D."/>
            <person name="Novaes E."/>
            <person name="Collevatti R.G."/>
        </authorList>
    </citation>
    <scope>NUCLEOTIDE SEQUENCE [LARGE SCALE GENOMIC DNA]</scope>
    <source>
        <strain evidence="12">cv. UFG-1</strain>
    </source>
</reference>
<evidence type="ECO:0000256" key="7">
    <source>
        <dbReference type="ARBA" id="ARBA00023316"/>
    </source>
</evidence>
<feature type="signal peptide" evidence="10">
    <location>
        <begin position="1"/>
        <end position="23"/>
    </location>
</feature>
<keyword evidence="6 9" id="KW-0326">Glycosidase</keyword>
<dbReference type="GO" id="GO:0005975">
    <property type="term" value="P:carbohydrate metabolic process"/>
    <property type="evidence" value="ECO:0007669"/>
    <property type="project" value="InterPro"/>
</dbReference>
<evidence type="ECO:0000313" key="12">
    <source>
        <dbReference type="Proteomes" id="UP000231279"/>
    </source>
</evidence>
<dbReference type="Proteomes" id="UP000231279">
    <property type="component" value="Unassembled WGS sequence"/>
</dbReference>
<keyword evidence="3" id="KW-0134">Cell wall</keyword>
<sequence>MELQQLIVTVLFCFSFLTYNVKAEQPVTYDVRKYGVAGGDISQALLNAWTEACNSTKPGIIVIPPGTWPLSQVKLLGPNKAPLELQVLGTVQANPDPSKLPNKQGEWITINYVENFTLSGGGVFDGQGQQAWKQNDCHKNQNCVKLPINLSFNFIKNSIIRDVTTKDSKNFHVNCISSQNVTFLRFKVSAPGDSPNTDGIHLGRSTGIRITDSVIKTGDDCVSIGDETKEVYVENVTCGPGHGISIGSLGKSIAEKDVQGIYVRNCTFIGTMNGVRVKTWPSAPATLKISDLHFEDLVMDNVSNPIIIDQEYCPHNLCKIDKPSLIKISNVSVKNIRGTSYSPEVVTFVCSSSKPCENVQIGDIHLTYNGTLGPATSKCANVKPTLFGTQNIQLCVPTPQSNA</sequence>
<comment type="similarity">
    <text evidence="2 9">Belongs to the glycosyl hydrolase 28 family.</text>
</comment>
<proteinExistence type="inferred from homology"/>
<dbReference type="AlphaFoldDB" id="A0A2G9G841"/>
<dbReference type="Pfam" id="PF00295">
    <property type="entry name" value="Glyco_hydro_28"/>
    <property type="match status" value="1"/>
</dbReference>
<comment type="subcellular location">
    <subcellularLocation>
        <location evidence="1">Secreted</location>
        <location evidence="1">Cell wall</location>
    </subcellularLocation>
</comment>
<evidence type="ECO:0000256" key="6">
    <source>
        <dbReference type="ARBA" id="ARBA00023295"/>
    </source>
</evidence>
<dbReference type="PROSITE" id="PS00502">
    <property type="entry name" value="POLYGALACTURONASE"/>
    <property type="match status" value="1"/>
</dbReference>
<keyword evidence="7" id="KW-0961">Cell wall biogenesis/degradation</keyword>
<keyword evidence="12" id="KW-1185">Reference proteome</keyword>
<dbReference type="EMBL" id="NKXS01006413">
    <property type="protein sequence ID" value="PIN01454.1"/>
    <property type="molecule type" value="Genomic_DNA"/>
</dbReference>
<dbReference type="PANTHER" id="PTHR31375">
    <property type="match status" value="1"/>
</dbReference>
<evidence type="ECO:0000256" key="8">
    <source>
        <dbReference type="PROSITE-ProRule" id="PRU10052"/>
    </source>
</evidence>
<dbReference type="FunFam" id="2.160.20.10:FF:000004">
    <property type="entry name" value="Pectin lyase-like superfamily protein"/>
    <property type="match status" value="1"/>
</dbReference>
<evidence type="ECO:0000256" key="9">
    <source>
        <dbReference type="RuleBase" id="RU361169"/>
    </source>
</evidence>
<evidence type="ECO:0000256" key="4">
    <source>
        <dbReference type="ARBA" id="ARBA00022525"/>
    </source>
</evidence>
<name>A0A2G9G841_9LAMI</name>
<comment type="caution">
    <text evidence="11">The sequence shown here is derived from an EMBL/GenBank/DDBJ whole genome shotgun (WGS) entry which is preliminary data.</text>
</comment>
<feature type="chain" id="PRO_5013641282" evidence="10">
    <location>
        <begin position="24"/>
        <end position="403"/>
    </location>
</feature>
<gene>
    <name evidence="11" type="ORF">CDL12_26032</name>
</gene>
<evidence type="ECO:0000256" key="5">
    <source>
        <dbReference type="ARBA" id="ARBA00022801"/>
    </source>
</evidence>
<dbReference type="GO" id="GO:0071555">
    <property type="term" value="P:cell wall organization"/>
    <property type="evidence" value="ECO:0007669"/>
    <property type="project" value="UniProtKB-KW"/>
</dbReference>
<feature type="active site" evidence="8">
    <location>
        <position position="242"/>
    </location>
</feature>
<dbReference type="InterPro" id="IPR000743">
    <property type="entry name" value="Glyco_hydro_28"/>
</dbReference>
<dbReference type="InterPro" id="IPR011050">
    <property type="entry name" value="Pectin_lyase_fold/virulence"/>
</dbReference>
<organism evidence="11 12">
    <name type="scientific">Handroanthus impetiginosus</name>
    <dbReference type="NCBI Taxonomy" id="429701"/>
    <lineage>
        <taxon>Eukaryota</taxon>
        <taxon>Viridiplantae</taxon>
        <taxon>Streptophyta</taxon>
        <taxon>Embryophyta</taxon>
        <taxon>Tracheophyta</taxon>
        <taxon>Spermatophyta</taxon>
        <taxon>Magnoliopsida</taxon>
        <taxon>eudicotyledons</taxon>
        <taxon>Gunneridae</taxon>
        <taxon>Pentapetalae</taxon>
        <taxon>asterids</taxon>
        <taxon>lamiids</taxon>
        <taxon>Lamiales</taxon>
        <taxon>Bignoniaceae</taxon>
        <taxon>Crescentiina</taxon>
        <taxon>Tabebuia alliance</taxon>
        <taxon>Handroanthus</taxon>
    </lineage>
</organism>
<protein>
    <submittedName>
        <fullName evidence="11">Polygalacturonase</fullName>
        <ecNumber evidence="11">3.2.1.15</ecNumber>
    </submittedName>
</protein>
<dbReference type="InterPro" id="IPR006626">
    <property type="entry name" value="PbH1"/>
</dbReference>
<dbReference type="SUPFAM" id="SSF51126">
    <property type="entry name" value="Pectin lyase-like"/>
    <property type="match status" value="1"/>
</dbReference>
<keyword evidence="10" id="KW-0732">Signal</keyword>
<evidence type="ECO:0000256" key="1">
    <source>
        <dbReference type="ARBA" id="ARBA00004191"/>
    </source>
</evidence>
<accession>A0A2G9G841</accession>
<dbReference type="SMART" id="SM00710">
    <property type="entry name" value="PbH1"/>
    <property type="match status" value="4"/>
</dbReference>
<dbReference type="OrthoDB" id="867195at2759"/>
<dbReference type="STRING" id="429701.A0A2G9G841"/>
<evidence type="ECO:0000313" key="11">
    <source>
        <dbReference type="EMBL" id="PIN01454.1"/>
    </source>
</evidence>
<evidence type="ECO:0000256" key="10">
    <source>
        <dbReference type="SAM" id="SignalP"/>
    </source>
</evidence>
<dbReference type="Gene3D" id="2.160.20.10">
    <property type="entry name" value="Single-stranded right-handed beta-helix, Pectin lyase-like"/>
    <property type="match status" value="1"/>
</dbReference>
<dbReference type="GO" id="GO:0004650">
    <property type="term" value="F:polygalacturonase activity"/>
    <property type="evidence" value="ECO:0007669"/>
    <property type="project" value="UniProtKB-EC"/>
</dbReference>
<evidence type="ECO:0000256" key="2">
    <source>
        <dbReference type="ARBA" id="ARBA00008834"/>
    </source>
</evidence>
<evidence type="ECO:0000256" key="3">
    <source>
        <dbReference type="ARBA" id="ARBA00022512"/>
    </source>
</evidence>